<reference evidence="2" key="1">
    <citation type="submission" date="2006-08" db="EMBL/GenBank/DDBJ databases">
        <title>Complete sequence of Alkalilimnicola ehrilichei MLHE-1.</title>
        <authorList>
            <person name="Copeland A."/>
            <person name="Lucas S."/>
            <person name="Lapidus A."/>
            <person name="Barry K."/>
            <person name="Detter J.C."/>
            <person name="Glavina del Rio T."/>
            <person name="Hammon N."/>
            <person name="Israni S."/>
            <person name="Dalin E."/>
            <person name="Tice H."/>
            <person name="Pitluck S."/>
            <person name="Sims D."/>
            <person name="Brettin T."/>
            <person name="Bruce D."/>
            <person name="Han C."/>
            <person name="Tapia R."/>
            <person name="Gilna P."/>
            <person name="Schmutz J."/>
            <person name="Larimer F."/>
            <person name="Land M."/>
            <person name="Hauser L."/>
            <person name="Kyrpides N."/>
            <person name="Mikhailova N."/>
            <person name="Oremland R.S."/>
            <person name="Hoeft S.E."/>
            <person name="Switzer-Blum J."/>
            <person name="Kulp T."/>
            <person name="King G."/>
            <person name="Tabita R."/>
            <person name="Witte B."/>
            <person name="Santini J.M."/>
            <person name="Basu P."/>
            <person name="Hollibaugh J.T."/>
            <person name="Xie G."/>
            <person name="Stolz J.F."/>
            <person name="Richardson P."/>
        </authorList>
    </citation>
    <scope>NUCLEOTIDE SEQUENCE [LARGE SCALE GENOMIC DNA]</scope>
    <source>
        <strain evidence="2">ATCC BAA-1101 / DSM 17681 / MLHE-1</strain>
    </source>
</reference>
<name>Q0AAB9_ALKEH</name>
<proteinExistence type="predicted"/>
<dbReference type="HOGENOM" id="CLU_132694_1_0_6"/>
<dbReference type="RefSeq" id="WP_011628613.1">
    <property type="nucleotide sequence ID" value="NC_008340.1"/>
</dbReference>
<dbReference type="Proteomes" id="UP000001962">
    <property type="component" value="Chromosome"/>
</dbReference>
<dbReference type="OrthoDB" id="13547at2"/>
<dbReference type="Gene3D" id="1.20.120.330">
    <property type="entry name" value="Nucleotidyltransferases domain 2"/>
    <property type="match status" value="1"/>
</dbReference>
<sequence>MTLRPASDRLIFLLDTVRREGEHLIHTTQRLLPHPVDTTWVAGLEEDPDRAERLDAFVARFSRMQDTLGDRLLPELLRQMLETPGSALDNLNRLEKLGLLASVVDWVEARNLRNRLVHEYMRDAEEFAGAVNRARELVPMLINTFNTINRYAREHFSGQGWPGELSGPSYPS</sequence>
<evidence type="ECO:0000313" key="1">
    <source>
        <dbReference type="EMBL" id="ABI56218.1"/>
    </source>
</evidence>
<gene>
    <name evidence="1" type="ordered locus">Mlg_0864</name>
</gene>
<accession>Q0AAB9</accession>
<dbReference type="eggNOG" id="ENOG5032Z4K">
    <property type="taxonomic scope" value="Bacteria"/>
</dbReference>
<protein>
    <recommendedName>
        <fullName evidence="3">DUF86 domain-containing protein</fullName>
    </recommendedName>
</protein>
<dbReference type="SUPFAM" id="SSF81593">
    <property type="entry name" value="Nucleotidyltransferase substrate binding subunit/domain"/>
    <property type="match status" value="1"/>
</dbReference>
<dbReference type="KEGG" id="aeh:Mlg_0864"/>
<dbReference type="AlphaFoldDB" id="Q0AAB9"/>
<evidence type="ECO:0008006" key="3">
    <source>
        <dbReference type="Google" id="ProtNLM"/>
    </source>
</evidence>
<dbReference type="EMBL" id="CP000453">
    <property type="protein sequence ID" value="ABI56218.1"/>
    <property type="molecule type" value="Genomic_DNA"/>
</dbReference>
<evidence type="ECO:0000313" key="2">
    <source>
        <dbReference type="Proteomes" id="UP000001962"/>
    </source>
</evidence>
<keyword evidence="2" id="KW-1185">Reference proteome</keyword>
<organism evidence="1 2">
    <name type="scientific">Alkalilimnicola ehrlichii (strain ATCC BAA-1101 / DSM 17681 / MLHE-1)</name>
    <dbReference type="NCBI Taxonomy" id="187272"/>
    <lineage>
        <taxon>Bacteria</taxon>
        <taxon>Pseudomonadati</taxon>
        <taxon>Pseudomonadota</taxon>
        <taxon>Gammaproteobacteria</taxon>
        <taxon>Chromatiales</taxon>
        <taxon>Ectothiorhodospiraceae</taxon>
        <taxon>Alkalilimnicola</taxon>
    </lineage>
</organism>